<dbReference type="Pfam" id="PF07691">
    <property type="entry name" value="PA14"/>
    <property type="match status" value="1"/>
</dbReference>
<reference evidence="3" key="1">
    <citation type="journal article" date="2019" name="Int. J. Syst. Evol. Microbiol.">
        <title>The Global Catalogue of Microorganisms (GCM) 10K type strain sequencing project: providing services to taxonomists for standard genome sequencing and annotation.</title>
        <authorList>
            <consortium name="The Broad Institute Genomics Platform"/>
            <consortium name="The Broad Institute Genome Sequencing Center for Infectious Disease"/>
            <person name="Wu L."/>
            <person name="Ma J."/>
        </authorList>
    </citation>
    <scope>NUCLEOTIDE SEQUENCE [LARGE SCALE GENOMIC DNA]</scope>
    <source>
        <strain evidence="3">KCTC 12708</strain>
    </source>
</reference>
<evidence type="ECO:0000313" key="3">
    <source>
        <dbReference type="Proteomes" id="UP000615593"/>
    </source>
</evidence>
<dbReference type="GeneID" id="94368031"/>
<keyword evidence="3" id="KW-1185">Reference proteome</keyword>
<dbReference type="InterPro" id="IPR011658">
    <property type="entry name" value="PA14_dom"/>
</dbReference>
<comment type="caution">
    <text evidence="2">The sequence shown here is derived from an EMBL/GenBank/DDBJ whole genome shotgun (WGS) entry which is preliminary data.</text>
</comment>
<accession>A0ABQ3BHS3</accession>
<organism evidence="2 3">
    <name type="scientific">Mesonia mobilis</name>
    <dbReference type="NCBI Taxonomy" id="369791"/>
    <lineage>
        <taxon>Bacteria</taxon>
        <taxon>Pseudomonadati</taxon>
        <taxon>Bacteroidota</taxon>
        <taxon>Flavobacteriia</taxon>
        <taxon>Flavobacteriales</taxon>
        <taxon>Flavobacteriaceae</taxon>
        <taxon>Mesonia</taxon>
    </lineage>
</organism>
<sequence length="332" mass="35515">MHIYEATGTTPSASAGSLYLEHGDDGGSSSIAFKSINNYNSDYAYISYIDNNSIGGDENSMLEIAGLNDGASNGYTGYRDNINFKSSNSVGINTTNPSSSASLDLGTTNQGILINRVSLTSRTDTNTIAGTEPDGLIVYNTATAGTSPQNVTEGFYYWDNSQWNRVALQANYGSTNYQKGVQYYSYDTDELTNPNVSTIEVNNVISKSGNYTGNLSSSAALTTMNPSSDGNGYTIKISGTYVVNNAGTFNFTSNSDDGARIYVDGALVLSNWQVAGSGGLNASGSVYLAKGKHDFEFWYFEYNGPNNFTFSWGSNPDGNTGTINAQQFIIEK</sequence>
<evidence type="ECO:0000259" key="1">
    <source>
        <dbReference type="PROSITE" id="PS51820"/>
    </source>
</evidence>
<proteinExistence type="predicted"/>
<dbReference type="RefSeq" id="WP_027886001.1">
    <property type="nucleotide sequence ID" value="NZ_BMWY01000001.1"/>
</dbReference>
<protein>
    <recommendedName>
        <fullName evidence="1">PA14 domain-containing protein</fullName>
    </recommendedName>
</protein>
<evidence type="ECO:0000313" key="2">
    <source>
        <dbReference type="EMBL" id="GGZ45800.1"/>
    </source>
</evidence>
<dbReference type="EMBL" id="BMWY01000001">
    <property type="protein sequence ID" value="GGZ45800.1"/>
    <property type="molecule type" value="Genomic_DNA"/>
</dbReference>
<gene>
    <name evidence="2" type="ORF">GCM10008088_03860</name>
</gene>
<dbReference type="SUPFAM" id="SSF56988">
    <property type="entry name" value="Anthrax protective antigen"/>
    <property type="match status" value="1"/>
</dbReference>
<name>A0ABQ3BHS3_9FLAO</name>
<dbReference type="PROSITE" id="PS51820">
    <property type="entry name" value="PA14"/>
    <property type="match status" value="1"/>
</dbReference>
<feature type="domain" description="PA14" evidence="1">
    <location>
        <begin position="176"/>
        <end position="326"/>
    </location>
</feature>
<dbReference type="Gene3D" id="3.90.182.10">
    <property type="entry name" value="Toxin - Anthrax Protective Antigen,domain 1"/>
    <property type="match status" value="1"/>
</dbReference>
<dbReference type="InterPro" id="IPR037524">
    <property type="entry name" value="PA14/GLEYA"/>
</dbReference>
<dbReference type="SMART" id="SM00758">
    <property type="entry name" value="PA14"/>
    <property type="match status" value="1"/>
</dbReference>
<dbReference type="Proteomes" id="UP000615593">
    <property type="component" value="Unassembled WGS sequence"/>
</dbReference>